<dbReference type="EMBL" id="CABVQD010000003">
    <property type="protein sequence ID" value="VWB36353.1"/>
    <property type="molecule type" value="Genomic_DNA"/>
</dbReference>
<sequence length="145" mass="16201">MDDIRIIRDLAALHGTAYIELMGGPYARKCWNEGSLFFEEEVFGLIEPAIARQIPDYDHAAFNGIGMPDWLRIVAELNDTRGMLGAAAQRTAALDRLGYVFRDSRRDFVARLDAGCTELADMIAGIDAWTSEIRTRHDQVTILGI</sequence>
<name>A0A6J5DMM3_9BURK</name>
<dbReference type="AlphaFoldDB" id="A0A6J5DMM3"/>
<organism evidence="1 2">
    <name type="scientific">Burkholderia paludis</name>
    <dbReference type="NCBI Taxonomy" id="1506587"/>
    <lineage>
        <taxon>Bacteria</taxon>
        <taxon>Pseudomonadati</taxon>
        <taxon>Pseudomonadota</taxon>
        <taxon>Betaproteobacteria</taxon>
        <taxon>Burkholderiales</taxon>
        <taxon>Burkholderiaceae</taxon>
        <taxon>Burkholderia</taxon>
        <taxon>Burkholderia cepacia complex</taxon>
    </lineage>
</organism>
<keyword evidence="2" id="KW-1185">Reference proteome</keyword>
<dbReference type="Proteomes" id="UP000494330">
    <property type="component" value="Unassembled WGS sequence"/>
</dbReference>
<evidence type="ECO:0000313" key="1">
    <source>
        <dbReference type="EMBL" id="VWB36353.1"/>
    </source>
</evidence>
<protein>
    <submittedName>
        <fullName evidence="1">Uncharacterized protein</fullName>
    </submittedName>
</protein>
<accession>A0A6J5DMM3</accession>
<evidence type="ECO:0000313" key="2">
    <source>
        <dbReference type="Proteomes" id="UP000494330"/>
    </source>
</evidence>
<gene>
    <name evidence="1" type="ORF">BPA30113_01462</name>
</gene>
<proteinExistence type="predicted"/>
<reference evidence="1 2" key="1">
    <citation type="submission" date="2019-09" db="EMBL/GenBank/DDBJ databases">
        <authorList>
            <person name="Depoorter E."/>
        </authorList>
    </citation>
    <scope>NUCLEOTIDE SEQUENCE [LARGE SCALE GENOMIC DNA]</scope>
    <source>
        <strain evidence="1">LMG 30113</strain>
    </source>
</reference>
<dbReference type="RefSeq" id="WP_244980399.1">
    <property type="nucleotide sequence ID" value="NZ_CABVQD010000003.1"/>
</dbReference>